<accession>A0ABR4D127</accession>
<name>A0ABR4D127_9HELO</name>
<comment type="caution">
    <text evidence="1">The sequence shown here is derived from an EMBL/GenBank/DDBJ whole genome shotgun (WGS) entry which is preliminary data.</text>
</comment>
<dbReference type="EMBL" id="JAZHXI010000001">
    <property type="protein sequence ID" value="KAL2075512.1"/>
    <property type="molecule type" value="Genomic_DNA"/>
</dbReference>
<protein>
    <submittedName>
        <fullName evidence="1">Uncharacterized protein</fullName>
    </submittedName>
</protein>
<gene>
    <name evidence="1" type="ORF">VTL71DRAFT_455</name>
</gene>
<keyword evidence="2" id="KW-1185">Reference proteome</keyword>
<evidence type="ECO:0000313" key="1">
    <source>
        <dbReference type="EMBL" id="KAL2075512.1"/>
    </source>
</evidence>
<dbReference type="Proteomes" id="UP001595075">
    <property type="component" value="Unassembled WGS sequence"/>
</dbReference>
<evidence type="ECO:0000313" key="2">
    <source>
        <dbReference type="Proteomes" id="UP001595075"/>
    </source>
</evidence>
<proteinExistence type="predicted"/>
<sequence length="67" mass="7518">MFHCCNLDLPFVEFGAHVFQPILPTSTHSILICYTVKSNPKPSANAHSIPIRSSPCMVRYRKKGGWS</sequence>
<organism evidence="1 2">
    <name type="scientific">Oculimacula yallundae</name>
    <dbReference type="NCBI Taxonomy" id="86028"/>
    <lineage>
        <taxon>Eukaryota</taxon>
        <taxon>Fungi</taxon>
        <taxon>Dikarya</taxon>
        <taxon>Ascomycota</taxon>
        <taxon>Pezizomycotina</taxon>
        <taxon>Leotiomycetes</taxon>
        <taxon>Helotiales</taxon>
        <taxon>Ploettnerulaceae</taxon>
        <taxon>Oculimacula</taxon>
    </lineage>
</organism>
<reference evidence="1 2" key="1">
    <citation type="journal article" date="2024" name="Commun. Biol.">
        <title>Comparative genomic analysis of thermophilic fungi reveals convergent evolutionary adaptations and gene losses.</title>
        <authorList>
            <person name="Steindorff A.S."/>
            <person name="Aguilar-Pontes M.V."/>
            <person name="Robinson A.J."/>
            <person name="Andreopoulos B."/>
            <person name="LaButti K."/>
            <person name="Kuo A."/>
            <person name="Mondo S."/>
            <person name="Riley R."/>
            <person name="Otillar R."/>
            <person name="Haridas S."/>
            <person name="Lipzen A."/>
            <person name="Grimwood J."/>
            <person name="Schmutz J."/>
            <person name="Clum A."/>
            <person name="Reid I.D."/>
            <person name="Moisan M.C."/>
            <person name="Butler G."/>
            <person name="Nguyen T.T.M."/>
            <person name="Dewar K."/>
            <person name="Conant G."/>
            <person name="Drula E."/>
            <person name="Henrissat B."/>
            <person name="Hansel C."/>
            <person name="Singer S."/>
            <person name="Hutchinson M.I."/>
            <person name="de Vries R.P."/>
            <person name="Natvig D.O."/>
            <person name="Powell A.J."/>
            <person name="Tsang A."/>
            <person name="Grigoriev I.V."/>
        </authorList>
    </citation>
    <scope>NUCLEOTIDE SEQUENCE [LARGE SCALE GENOMIC DNA]</scope>
    <source>
        <strain evidence="1 2">CBS 494.80</strain>
    </source>
</reference>